<name>A0ABV8ELI1_9BACT</name>
<organism evidence="2 3">
    <name type="scientific">Belliella kenyensis</name>
    <dbReference type="NCBI Taxonomy" id="1472724"/>
    <lineage>
        <taxon>Bacteria</taxon>
        <taxon>Pseudomonadati</taxon>
        <taxon>Bacteroidota</taxon>
        <taxon>Cytophagia</taxon>
        <taxon>Cytophagales</taxon>
        <taxon>Cyclobacteriaceae</taxon>
        <taxon>Belliella</taxon>
    </lineage>
</organism>
<gene>
    <name evidence="2" type="ORF">ACFOUP_12365</name>
</gene>
<dbReference type="RefSeq" id="WP_241291761.1">
    <property type="nucleotide sequence ID" value="NZ_JAKZGR010000002.1"/>
</dbReference>
<sequence length="290" mass="31550">MSWKEQGKGCAGVQRYLYNGKELIDDLNLNIYDYGVRGYDPTIGRWSVIDPLSEQMRRYSPYNYAFNNPIRFIDPDGMAPGDFLDENGNVIGKDGKKDDELYLVTDATERGIIMANNSVGETTQLNEISSAIRLPSINVRQKIGDAVDRSNLPNVSVGDTKGGFHEEGGSYGVSRGKELAIEAKPGLANMDMKLNSKAQINTTDPADPSSVPSDYRISGTYHVHPSGTKDGKGFEQSPSPGDYSAAKNVAIKGSGPHYVLGAGLNKVFIYNATQTIGTLPLDKFRTIGKK</sequence>
<keyword evidence="3" id="KW-1185">Reference proteome</keyword>
<dbReference type="EMBL" id="JBHSAV010000053">
    <property type="protein sequence ID" value="MFC3977173.1"/>
    <property type="molecule type" value="Genomic_DNA"/>
</dbReference>
<protein>
    <submittedName>
        <fullName evidence="2">RHS repeat domain-containing protein</fullName>
    </submittedName>
</protein>
<dbReference type="NCBIfam" id="TIGR03696">
    <property type="entry name" value="Rhs_assc_core"/>
    <property type="match status" value="1"/>
</dbReference>
<comment type="caution">
    <text evidence="2">The sequence shown here is derived from an EMBL/GenBank/DDBJ whole genome shotgun (WGS) entry which is preliminary data.</text>
</comment>
<reference evidence="3" key="1">
    <citation type="journal article" date="2019" name="Int. J. Syst. Evol. Microbiol.">
        <title>The Global Catalogue of Microorganisms (GCM) 10K type strain sequencing project: providing services to taxonomists for standard genome sequencing and annotation.</title>
        <authorList>
            <consortium name="The Broad Institute Genomics Platform"/>
            <consortium name="The Broad Institute Genome Sequencing Center for Infectious Disease"/>
            <person name="Wu L."/>
            <person name="Ma J."/>
        </authorList>
    </citation>
    <scope>NUCLEOTIDE SEQUENCE [LARGE SCALE GENOMIC DNA]</scope>
    <source>
        <strain evidence="3">CECT 8551</strain>
    </source>
</reference>
<proteinExistence type="predicted"/>
<accession>A0ABV8ELI1</accession>
<dbReference type="Gene3D" id="2.180.10.10">
    <property type="entry name" value="RHS repeat-associated core"/>
    <property type="match status" value="1"/>
</dbReference>
<evidence type="ECO:0000313" key="3">
    <source>
        <dbReference type="Proteomes" id="UP001595766"/>
    </source>
</evidence>
<dbReference type="PANTHER" id="PTHR32305">
    <property type="match status" value="1"/>
</dbReference>
<dbReference type="InterPro" id="IPR050708">
    <property type="entry name" value="T6SS_VgrG/RHS"/>
</dbReference>
<feature type="region of interest" description="Disordered" evidence="1">
    <location>
        <begin position="221"/>
        <end position="241"/>
    </location>
</feature>
<dbReference type="InterPro" id="IPR022385">
    <property type="entry name" value="Rhs_assc_core"/>
</dbReference>
<evidence type="ECO:0000313" key="2">
    <source>
        <dbReference type="EMBL" id="MFC3977173.1"/>
    </source>
</evidence>
<dbReference type="PANTHER" id="PTHR32305:SF15">
    <property type="entry name" value="PROTEIN RHSA-RELATED"/>
    <property type="match status" value="1"/>
</dbReference>
<dbReference type="Proteomes" id="UP001595766">
    <property type="component" value="Unassembled WGS sequence"/>
</dbReference>
<evidence type="ECO:0000256" key="1">
    <source>
        <dbReference type="SAM" id="MobiDB-lite"/>
    </source>
</evidence>